<feature type="compositionally biased region" description="Acidic residues" evidence="1">
    <location>
        <begin position="55"/>
        <end position="69"/>
    </location>
</feature>
<keyword evidence="2" id="KW-0472">Membrane</keyword>
<evidence type="ECO:0000313" key="3">
    <source>
        <dbReference type="EMBL" id="GHO95736.1"/>
    </source>
</evidence>
<keyword evidence="4" id="KW-1185">Reference proteome</keyword>
<sequence>MTPVAVTYIGFVVAILILLWGLFVVGKRYFVRRRDVSSKNIGVWVPLKTTATESPEDSFADLDEDDQDEDSRADLPTRARQNGHYSGSKKMQ</sequence>
<evidence type="ECO:0000256" key="2">
    <source>
        <dbReference type="SAM" id="Phobius"/>
    </source>
</evidence>
<dbReference type="EMBL" id="BNJK01000001">
    <property type="protein sequence ID" value="GHO95736.1"/>
    <property type="molecule type" value="Genomic_DNA"/>
</dbReference>
<dbReference type="AlphaFoldDB" id="A0A8J3IUY6"/>
<dbReference type="RefSeq" id="WP_220206402.1">
    <property type="nucleotide sequence ID" value="NZ_BNJK01000001.1"/>
</dbReference>
<proteinExistence type="predicted"/>
<keyword evidence="2" id="KW-0812">Transmembrane</keyword>
<keyword evidence="2" id="KW-1133">Transmembrane helix</keyword>
<feature type="region of interest" description="Disordered" evidence="1">
    <location>
        <begin position="55"/>
        <end position="92"/>
    </location>
</feature>
<feature type="transmembrane region" description="Helical" evidence="2">
    <location>
        <begin position="6"/>
        <end position="25"/>
    </location>
</feature>
<gene>
    <name evidence="3" type="ORF">KSF_057840</name>
</gene>
<accession>A0A8J3IUY6</accession>
<name>A0A8J3IUY6_9CHLR</name>
<organism evidence="3 4">
    <name type="scientific">Reticulibacter mediterranei</name>
    <dbReference type="NCBI Taxonomy" id="2778369"/>
    <lineage>
        <taxon>Bacteria</taxon>
        <taxon>Bacillati</taxon>
        <taxon>Chloroflexota</taxon>
        <taxon>Ktedonobacteria</taxon>
        <taxon>Ktedonobacterales</taxon>
        <taxon>Reticulibacteraceae</taxon>
        <taxon>Reticulibacter</taxon>
    </lineage>
</organism>
<comment type="caution">
    <text evidence="3">The sequence shown here is derived from an EMBL/GenBank/DDBJ whole genome shotgun (WGS) entry which is preliminary data.</text>
</comment>
<reference evidence="3" key="1">
    <citation type="submission" date="2020-10" db="EMBL/GenBank/DDBJ databases">
        <title>Taxonomic study of unclassified bacteria belonging to the class Ktedonobacteria.</title>
        <authorList>
            <person name="Yabe S."/>
            <person name="Wang C.M."/>
            <person name="Zheng Y."/>
            <person name="Sakai Y."/>
            <person name="Cavaletti L."/>
            <person name="Monciardini P."/>
            <person name="Donadio S."/>
        </authorList>
    </citation>
    <scope>NUCLEOTIDE SEQUENCE</scope>
    <source>
        <strain evidence="3">ID150040</strain>
    </source>
</reference>
<evidence type="ECO:0000256" key="1">
    <source>
        <dbReference type="SAM" id="MobiDB-lite"/>
    </source>
</evidence>
<dbReference type="Proteomes" id="UP000597444">
    <property type="component" value="Unassembled WGS sequence"/>
</dbReference>
<evidence type="ECO:0000313" key="4">
    <source>
        <dbReference type="Proteomes" id="UP000597444"/>
    </source>
</evidence>
<protein>
    <submittedName>
        <fullName evidence="3">Uncharacterized protein</fullName>
    </submittedName>
</protein>